<name>A8NZ10_COPC7</name>
<evidence type="ECO:0000313" key="1">
    <source>
        <dbReference type="EMBL" id="EAU84199.2"/>
    </source>
</evidence>
<dbReference type="eggNOG" id="ENOG502SISZ">
    <property type="taxonomic scope" value="Eukaryota"/>
</dbReference>
<dbReference type="GeneID" id="6014138"/>
<comment type="caution">
    <text evidence="1">The sequence shown here is derived from an EMBL/GenBank/DDBJ whole genome shotgun (WGS) entry which is preliminary data.</text>
</comment>
<dbReference type="VEuPathDB" id="FungiDB:CC1G_08129"/>
<organism evidence="1 2">
    <name type="scientific">Coprinopsis cinerea (strain Okayama-7 / 130 / ATCC MYA-4618 / FGSC 9003)</name>
    <name type="common">Inky cap fungus</name>
    <name type="synonym">Hormographiella aspergillata</name>
    <dbReference type="NCBI Taxonomy" id="240176"/>
    <lineage>
        <taxon>Eukaryota</taxon>
        <taxon>Fungi</taxon>
        <taxon>Dikarya</taxon>
        <taxon>Basidiomycota</taxon>
        <taxon>Agaricomycotina</taxon>
        <taxon>Agaricomycetes</taxon>
        <taxon>Agaricomycetidae</taxon>
        <taxon>Agaricales</taxon>
        <taxon>Agaricineae</taxon>
        <taxon>Psathyrellaceae</taxon>
        <taxon>Coprinopsis</taxon>
    </lineage>
</organism>
<protein>
    <submittedName>
        <fullName evidence="1">Uncharacterized protein</fullName>
    </submittedName>
</protein>
<dbReference type="RefSeq" id="XP_001837575.2">
    <property type="nucleotide sequence ID" value="XM_001837523.2"/>
</dbReference>
<evidence type="ECO:0000313" key="2">
    <source>
        <dbReference type="Proteomes" id="UP000001861"/>
    </source>
</evidence>
<keyword evidence="2" id="KW-1185">Reference proteome</keyword>
<accession>A8NZ10</accession>
<proteinExistence type="predicted"/>
<dbReference type="Proteomes" id="UP000001861">
    <property type="component" value="Unassembled WGS sequence"/>
</dbReference>
<dbReference type="KEGG" id="cci:CC1G_08129"/>
<dbReference type="HOGENOM" id="CLU_1034453_0_0_1"/>
<dbReference type="OMA" id="DSYIYQR"/>
<dbReference type="OrthoDB" id="3210666at2759"/>
<gene>
    <name evidence="1" type="ORF">CC1G_08129</name>
</gene>
<dbReference type="AlphaFoldDB" id="A8NZ10"/>
<reference evidence="1 2" key="1">
    <citation type="journal article" date="2010" name="Proc. Natl. Acad. Sci. U.S.A.">
        <title>Insights into evolution of multicellular fungi from the assembled chromosomes of the mushroom Coprinopsis cinerea (Coprinus cinereus).</title>
        <authorList>
            <person name="Stajich J.E."/>
            <person name="Wilke S.K."/>
            <person name="Ahren D."/>
            <person name="Au C.H."/>
            <person name="Birren B.W."/>
            <person name="Borodovsky M."/>
            <person name="Burns C."/>
            <person name="Canback B."/>
            <person name="Casselton L.A."/>
            <person name="Cheng C.K."/>
            <person name="Deng J."/>
            <person name="Dietrich F.S."/>
            <person name="Fargo D.C."/>
            <person name="Farman M.L."/>
            <person name="Gathman A.C."/>
            <person name="Goldberg J."/>
            <person name="Guigo R."/>
            <person name="Hoegger P.J."/>
            <person name="Hooker J.B."/>
            <person name="Huggins A."/>
            <person name="James T.Y."/>
            <person name="Kamada T."/>
            <person name="Kilaru S."/>
            <person name="Kodira C."/>
            <person name="Kues U."/>
            <person name="Kupfer D."/>
            <person name="Kwan H.S."/>
            <person name="Lomsadze A."/>
            <person name="Li W."/>
            <person name="Lilly W.W."/>
            <person name="Ma L.J."/>
            <person name="Mackey A.J."/>
            <person name="Manning G."/>
            <person name="Martin F."/>
            <person name="Muraguchi H."/>
            <person name="Natvig D.O."/>
            <person name="Palmerini H."/>
            <person name="Ramesh M.A."/>
            <person name="Rehmeyer C.J."/>
            <person name="Roe B.A."/>
            <person name="Shenoy N."/>
            <person name="Stanke M."/>
            <person name="Ter-Hovhannisyan V."/>
            <person name="Tunlid A."/>
            <person name="Velagapudi R."/>
            <person name="Vision T.J."/>
            <person name="Zeng Q."/>
            <person name="Zolan M.E."/>
            <person name="Pukkila P.J."/>
        </authorList>
    </citation>
    <scope>NUCLEOTIDE SEQUENCE [LARGE SCALE GENOMIC DNA]</scope>
    <source>
        <strain evidence="2">Okayama-7 / 130 / ATCC MYA-4618 / FGSC 9003</strain>
    </source>
</reference>
<sequence>MSIPSGYGKRFMSDSAPRQSILYEDSYPPNYEQAVSSSVFPGKTSIPAGCLWSVRVWLRADGVEHRLFGDDELWFGKDPDFNSIGDASFGRLKVQDSNQQVYNAYVGRALVTFTFRWERVNGTLYKYSLDYEAGGVGANLFEDFRMKLDADPRTLSFLVFTVPANSIPAGASHKLRVWLRSPVPINTVDATTSYVLPFNDSFVYQRIWKTDDFKLGAHLNFDALGPKMIMGFATGGPETVTMPHPVHQYQPRHESISSIEGLKKMGYDF</sequence>
<dbReference type="STRING" id="240176.A8NZ10"/>
<dbReference type="InParanoid" id="A8NZ10"/>
<dbReference type="EMBL" id="AACS02000005">
    <property type="protein sequence ID" value="EAU84199.2"/>
    <property type="molecule type" value="Genomic_DNA"/>
</dbReference>